<evidence type="ECO:0000256" key="1">
    <source>
        <dbReference type="ARBA" id="ARBA00011046"/>
    </source>
</evidence>
<dbReference type="GO" id="GO:0003677">
    <property type="term" value="F:DNA binding"/>
    <property type="evidence" value="ECO:0007669"/>
    <property type="project" value="UniProtKB-KW"/>
</dbReference>
<dbReference type="OrthoDB" id="1849040at2"/>
<dbReference type="Pfam" id="PF03965">
    <property type="entry name" value="Penicillinase_R"/>
    <property type="match status" value="1"/>
</dbReference>
<dbReference type="InterPro" id="IPR014071">
    <property type="entry name" value="Cu_transp_CopY/TcrY"/>
</dbReference>
<evidence type="ECO:0000256" key="3">
    <source>
        <dbReference type="ARBA" id="ARBA00023125"/>
    </source>
</evidence>
<keyword evidence="4" id="KW-0804">Transcription</keyword>
<gene>
    <name evidence="5" type="ORF">LOSG293_030020</name>
</gene>
<dbReference type="InterPro" id="IPR005650">
    <property type="entry name" value="BlaI_family"/>
</dbReference>
<keyword evidence="3" id="KW-0238">DNA-binding</keyword>
<evidence type="ECO:0000256" key="4">
    <source>
        <dbReference type="ARBA" id="ARBA00023163"/>
    </source>
</evidence>
<keyword evidence="2" id="KW-0805">Transcription regulation</keyword>
<dbReference type="EMBL" id="BBJM01000003">
    <property type="protein sequence ID" value="GAK47163.1"/>
    <property type="molecule type" value="Genomic_DNA"/>
</dbReference>
<dbReference type="PIRSF" id="PIRSF019455">
    <property type="entry name" value="CopR_AtkY"/>
    <property type="match status" value="1"/>
</dbReference>
<reference evidence="5" key="1">
    <citation type="journal article" date="2014" name="Genome Announc.">
        <title>Draft Genome Sequence of Lactobacillus oryzae Strain SG293T.</title>
        <authorList>
            <person name="Tanizawa Y."/>
            <person name="Fujisawa T."/>
            <person name="Mochizuki T."/>
            <person name="Kaminuma E."/>
            <person name="Nakamura Y."/>
            <person name="Tohno M."/>
        </authorList>
    </citation>
    <scope>NUCLEOTIDE SEQUENCE [LARGE SCALE GENOMIC DNA]</scope>
    <source>
        <strain evidence="5">SG293</strain>
    </source>
</reference>
<dbReference type="NCBIfam" id="TIGR02698">
    <property type="entry name" value="CopY_TcrY"/>
    <property type="match status" value="1"/>
</dbReference>
<evidence type="ECO:0000313" key="5">
    <source>
        <dbReference type="EMBL" id="GAK47163.1"/>
    </source>
</evidence>
<proteinExistence type="inferred from homology"/>
<evidence type="ECO:0000256" key="2">
    <source>
        <dbReference type="ARBA" id="ARBA00023015"/>
    </source>
</evidence>
<dbReference type="STRING" id="1291743.LOSG293_030020"/>
<comment type="caution">
    <text evidence="5">The sequence shown here is derived from an EMBL/GenBank/DDBJ whole genome shotgun (WGS) entry which is preliminary data.</text>
</comment>
<dbReference type="eggNOG" id="COG3682">
    <property type="taxonomic scope" value="Bacteria"/>
</dbReference>
<dbReference type="GO" id="GO:0045892">
    <property type="term" value="P:negative regulation of DNA-templated transcription"/>
    <property type="evidence" value="ECO:0007669"/>
    <property type="project" value="InterPro"/>
</dbReference>
<dbReference type="Gene3D" id="1.10.10.10">
    <property type="entry name" value="Winged helix-like DNA-binding domain superfamily/Winged helix DNA-binding domain"/>
    <property type="match status" value="1"/>
</dbReference>
<sequence>MTETLNISDAEWEVMRIVWTLGEAKSHDIIDNLTQKKDWKASTIKTLISRLVKKDYLAADKNANSFTYRPLISQNESNDQVGLSVFDNMCAMCAGHTLLKVVDNVELSKNDIQSLITLLEKRLETAPDEVTCNCLAMSAGKEEI</sequence>
<dbReference type="Proteomes" id="UP000028700">
    <property type="component" value="Unassembled WGS sequence"/>
</dbReference>
<keyword evidence="6" id="KW-1185">Reference proteome</keyword>
<name>A0A081BGJ5_9LACO</name>
<dbReference type="AlphaFoldDB" id="A0A081BGJ5"/>
<comment type="similarity">
    <text evidence="1">Belongs to the BlaI transcriptional regulatory family.</text>
</comment>
<dbReference type="InterPro" id="IPR036388">
    <property type="entry name" value="WH-like_DNA-bd_sf"/>
</dbReference>
<accession>A0A081BGJ5</accession>
<protein>
    <submittedName>
        <fullName evidence="5">Transcription regulator of CopAB ATPases</fullName>
    </submittedName>
</protein>
<dbReference type="InterPro" id="IPR036390">
    <property type="entry name" value="WH_DNA-bd_sf"/>
</dbReference>
<organism evidence="5 6">
    <name type="scientific">Secundilactobacillus oryzae JCM 18671</name>
    <dbReference type="NCBI Taxonomy" id="1291743"/>
    <lineage>
        <taxon>Bacteria</taxon>
        <taxon>Bacillati</taxon>
        <taxon>Bacillota</taxon>
        <taxon>Bacilli</taxon>
        <taxon>Lactobacillales</taxon>
        <taxon>Lactobacillaceae</taxon>
        <taxon>Secundilactobacillus</taxon>
    </lineage>
</organism>
<evidence type="ECO:0000313" key="6">
    <source>
        <dbReference type="Proteomes" id="UP000028700"/>
    </source>
</evidence>
<dbReference type="SUPFAM" id="SSF46785">
    <property type="entry name" value="Winged helix' DNA-binding domain"/>
    <property type="match status" value="1"/>
</dbReference>